<dbReference type="SMART" id="SM00184">
    <property type="entry name" value="RING"/>
    <property type="match status" value="1"/>
</dbReference>
<keyword evidence="4 9" id="KW-0863">Zinc-finger</keyword>
<evidence type="ECO:0000313" key="12">
    <source>
        <dbReference type="EMBL" id="CAD8723133.1"/>
    </source>
</evidence>
<dbReference type="InterPro" id="IPR013083">
    <property type="entry name" value="Znf_RING/FYVE/PHD"/>
</dbReference>
<sequence length="124" mass="13425">MAAAAATHAPKAEGTGLVVNIKKWQAVGVWTWNAGDKDDVCGICRMPFDGCPPDAKFPGDDSPVVWGQCGHAFHLQCITKWLTSQAEQRCPICRGAWEFKQLHTGEDDPPGIGGEDDPPPLRDQ</sequence>
<evidence type="ECO:0000256" key="10">
    <source>
        <dbReference type="SAM" id="MobiDB-lite"/>
    </source>
</evidence>
<keyword evidence="6" id="KW-0833">Ubl conjugation pathway</keyword>
<keyword evidence="5" id="KW-0498">Mitosis</keyword>
<protein>
    <recommendedName>
        <fullName evidence="1">Anaphase-promoting complex subunit 11</fullName>
    </recommendedName>
</protein>
<proteinExistence type="predicted"/>
<evidence type="ECO:0000256" key="5">
    <source>
        <dbReference type="ARBA" id="ARBA00022776"/>
    </source>
</evidence>
<dbReference type="Gene3D" id="3.30.40.10">
    <property type="entry name" value="Zinc/RING finger domain, C3HC4 (zinc finger)"/>
    <property type="match status" value="1"/>
</dbReference>
<evidence type="ECO:0000256" key="3">
    <source>
        <dbReference type="ARBA" id="ARBA00022723"/>
    </source>
</evidence>
<dbReference type="GO" id="GO:0097602">
    <property type="term" value="F:cullin family protein binding"/>
    <property type="evidence" value="ECO:0007669"/>
    <property type="project" value="InterPro"/>
</dbReference>
<dbReference type="GO" id="GO:0031145">
    <property type="term" value="P:anaphase-promoting complex-dependent catabolic process"/>
    <property type="evidence" value="ECO:0007669"/>
    <property type="project" value="InterPro"/>
</dbReference>
<dbReference type="InterPro" id="IPR001841">
    <property type="entry name" value="Znf_RING"/>
</dbReference>
<feature type="region of interest" description="Disordered" evidence="10">
    <location>
        <begin position="102"/>
        <end position="124"/>
    </location>
</feature>
<keyword evidence="7" id="KW-0862">Zinc</keyword>
<reference evidence="12" key="1">
    <citation type="submission" date="2021-01" db="EMBL/GenBank/DDBJ databases">
        <authorList>
            <person name="Corre E."/>
            <person name="Pelletier E."/>
            <person name="Niang G."/>
            <person name="Scheremetjew M."/>
            <person name="Finn R."/>
            <person name="Kale V."/>
            <person name="Holt S."/>
            <person name="Cochrane G."/>
            <person name="Meng A."/>
            <person name="Brown T."/>
            <person name="Cohen L."/>
        </authorList>
    </citation>
    <scope>NUCLEOTIDE SEQUENCE</scope>
    <source>
        <strain evidence="12">SL-175</strain>
    </source>
</reference>
<evidence type="ECO:0000256" key="6">
    <source>
        <dbReference type="ARBA" id="ARBA00022786"/>
    </source>
</evidence>
<dbReference type="PROSITE" id="PS50089">
    <property type="entry name" value="ZF_RING_2"/>
    <property type="match status" value="1"/>
</dbReference>
<dbReference type="GO" id="GO:0008270">
    <property type="term" value="F:zinc ion binding"/>
    <property type="evidence" value="ECO:0007669"/>
    <property type="project" value="UniProtKB-KW"/>
</dbReference>
<dbReference type="InterPro" id="IPR051031">
    <property type="entry name" value="RING-box_E3_Ubiquitin_Ligase"/>
</dbReference>
<evidence type="ECO:0000256" key="7">
    <source>
        <dbReference type="ARBA" id="ARBA00022833"/>
    </source>
</evidence>
<gene>
    <name evidence="12" type="ORF">MANT1106_LOCUS22349</name>
</gene>
<feature type="domain" description="RING-type" evidence="11">
    <location>
        <begin position="41"/>
        <end position="94"/>
    </location>
</feature>
<dbReference type="AlphaFoldDB" id="A0A7S0XI09"/>
<evidence type="ECO:0000259" key="11">
    <source>
        <dbReference type="PROSITE" id="PS50089"/>
    </source>
</evidence>
<dbReference type="InterPro" id="IPR024991">
    <property type="entry name" value="RING-H2_APC11"/>
</dbReference>
<evidence type="ECO:0000256" key="2">
    <source>
        <dbReference type="ARBA" id="ARBA00022618"/>
    </source>
</evidence>
<dbReference type="PANTHER" id="PTHR11210">
    <property type="entry name" value="RING BOX"/>
    <property type="match status" value="1"/>
</dbReference>
<evidence type="ECO:0000256" key="8">
    <source>
        <dbReference type="ARBA" id="ARBA00023306"/>
    </source>
</evidence>
<dbReference type="GO" id="GO:0005680">
    <property type="term" value="C:anaphase-promoting complex"/>
    <property type="evidence" value="ECO:0007669"/>
    <property type="project" value="InterPro"/>
</dbReference>
<dbReference type="SUPFAM" id="SSF57850">
    <property type="entry name" value="RING/U-box"/>
    <property type="match status" value="1"/>
</dbReference>
<dbReference type="GO" id="GO:0051301">
    <property type="term" value="P:cell division"/>
    <property type="evidence" value="ECO:0007669"/>
    <property type="project" value="UniProtKB-KW"/>
</dbReference>
<dbReference type="Pfam" id="PF12861">
    <property type="entry name" value="zf-ANAPC11"/>
    <property type="match status" value="1"/>
</dbReference>
<accession>A0A7S0XI09</accession>
<dbReference type="EMBL" id="HBFC01037619">
    <property type="protein sequence ID" value="CAD8723133.1"/>
    <property type="molecule type" value="Transcribed_RNA"/>
</dbReference>
<dbReference type="FunFam" id="3.30.40.10:FF:000552">
    <property type="entry name" value="Anaphase promoting complex subunit, putative"/>
    <property type="match status" value="1"/>
</dbReference>
<dbReference type="GO" id="GO:0061630">
    <property type="term" value="F:ubiquitin protein ligase activity"/>
    <property type="evidence" value="ECO:0007669"/>
    <property type="project" value="InterPro"/>
</dbReference>
<keyword evidence="8" id="KW-0131">Cell cycle</keyword>
<keyword evidence="2" id="KW-0132">Cell division</keyword>
<evidence type="ECO:0000256" key="9">
    <source>
        <dbReference type="PROSITE-ProRule" id="PRU00175"/>
    </source>
</evidence>
<organism evidence="12">
    <name type="scientific">Mantoniella antarctica</name>
    <dbReference type="NCBI Taxonomy" id="81844"/>
    <lineage>
        <taxon>Eukaryota</taxon>
        <taxon>Viridiplantae</taxon>
        <taxon>Chlorophyta</taxon>
        <taxon>Mamiellophyceae</taxon>
        <taxon>Mamiellales</taxon>
        <taxon>Mamiellaceae</taxon>
        <taxon>Mantoniella</taxon>
    </lineage>
</organism>
<evidence type="ECO:0000256" key="1">
    <source>
        <dbReference type="ARBA" id="ARBA00013928"/>
    </source>
</evidence>
<name>A0A7S0XI09_9CHLO</name>
<dbReference type="CDD" id="cd16456">
    <property type="entry name" value="RING-H2_APC11"/>
    <property type="match status" value="1"/>
</dbReference>
<evidence type="ECO:0000256" key="4">
    <source>
        <dbReference type="ARBA" id="ARBA00022771"/>
    </source>
</evidence>
<keyword evidence="3" id="KW-0479">Metal-binding</keyword>